<protein>
    <submittedName>
        <fullName evidence="1">Uncharacterized protein</fullName>
    </submittedName>
</protein>
<evidence type="ECO:0000313" key="1">
    <source>
        <dbReference type="EMBL" id="SDH09105.1"/>
    </source>
</evidence>
<dbReference type="Proteomes" id="UP000198923">
    <property type="component" value="Unassembled WGS sequence"/>
</dbReference>
<dbReference type="RefSeq" id="WP_093170814.1">
    <property type="nucleotide sequence ID" value="NZ_FNCN01000011.1"/>
</dbReference>
<accession>A0A1G7ZKG4</accession>
<reference evidence="1 2" key="1">
    <citation type="submission" date="2016-10" db="EMBL/GenBank/DDBJ databases">
        <authorList>
            <person name="de Groot N.N."/>
        </authorList>
    </citation>
    <scope>NUCLEOTIDE SEQUENCE [LARGE SCALE GENOMIC DNA]</scope>
    <source>
        <strain evidence="1 2">CPCC 201354</strain>
    </source>
</reference>
<evidence type="ECO:0000313" key="2">
    <source>
        <dbReference type="Proteomes" id="UP000198923"/>
    </source>
</evidence>
<dbReference type="STRING" id="504805.SAMN05421505_11189"/>
<gene>
    <name evidence="1" type="ORF">SAMN05421505_11189</name>
</gene>
<dbReference type="EMBL" id="FNCN01000011">
    <property type="protein sequence ID" value="SDH09105.1"/>
    <property type="molecule type" value="Genomic_DNA"/>
</dbReference>
<keyword evidence="2" id="KW-1185">Reference proteome</keyword>
<dbReference type="OrthoDB" id="3214245at2"/>
<dbReference type="AlphaFoldDB" id="A0A1G7ZKG4"/>
<name>A0A1G7ZKG4_9ACTN</name>
<organism evidence="1 2">
    <name type="scientific">Sinosporangium album</name>
    <dbReference type="NCBI Taxonomy" id="504805"/>
    <lineage>
        <taxon>Bacteria</taxon>
        <taxon>Bacillati</taxon>
        <taxon>Actinomycetota</taxon>
        <taxon>Actinomycetes</taxon>
        <taxon>Streptosporangiales</taxon>
        <taxon>Streptosporangiaceae</taxon>
        <taxon>Sinosporangium</taxon>
    </lineage>
</organism>
<proteinExistence type="predicted"/>
<sequence>MAIAFYGKDPQNPGNNCPAVFRDPVTGDFYFQGETVTDPEILAMVEAKSPILDTESVVRLPERMVEIIMEACRGGLQRTPGLM</sequence>